<name>A0ACC1S2Z5_9APHY</name>
<evidence type="ECO:0000313" key="1">
    <source>
        <dbReference type="EMBL" id="KAJ3531016.1"/>
    </source>
</evidence>
<sequence>MLPVDERSTAPFHPYIEQDLRDAVSIPLEDWLHGALRLPKDRLNTWASKIGEMRWFEDEDVLQYLREYCSADKDNLWLHHRAFKQLANEVLDLACGNLPGIRTTGSYPIDDIVFTDTQSRGIGENPEHQQLTAVRRPAVLATRGPVAAQFLETGDMQWTDVLFWWEIQYGGSLKDALEQEKVSRGIKPPGTDKSGRTKKTSSKHSATSRKSQTAAEVGTKRSRADDLLAGDSIDPKMMKHMQSQDSDFDLYAGKNAALRSASYALELLSCTRGTR</sequence>
<dbReference type="EMBL" id="JANHOG010001832">
    <property type="protein sequence ID" value="KAJ3531016.1"/>
    <property type="molecule type" value="Genomic_DNA"/>
</dbReference>
<protein>
    <submittedName>
        <fullName evidence="1">Uncharacterized protein</fullName>
    </submittedName>
</protein>
<evidence type="ECO:0000313" key="2">
    <source>
        <dbReference type="Proteomes" id="UP001148662"/>
    </source>
</evidence>
<gene>
    <name evidence="1" type="ORF">NM688_g7633</name>
</gene>
<keyword evidence="2" id="KW-1185">Reference proteome</keyword>
<dbReference type="Proteomes" id="UP001148662">
    <property type="component" value="Unassembled WGS sequence"/>
</dbReference>
<reference evidence="1" key="1">
    <citation type="submission" date="2022-07" db="EMBL/GenBank/DDBJ databases">
        <title>Genome Sequence of Phlebia brevispora.</title>
        <authorList>
            <person name="Buettner E."/>
        </authorList>
    </citation>
    <scope>NUCLEOTIDE SEQUENCE</scope>
    <source>
        <strain evidence="1">MPL23</strain>
    </source>
</reference>
<proteinExistence type="predicted"/>
<organism evidence="1 2">
    <name type="scientific">Phlebia brevispora</name>
    <dbReference type="NCBI Taxonomy" id="194682"/>
    <lineage>
        <taxon>Eukaryota</taxon>
        <taxon>Fungi</taxon>
        <taxon>Dikarya</taxon>
        <taxon>Basidiomycota</taxon>
        <taxon>Agaricomycotina</taxon>
        <taxon>Agaricomycetes</taxon>
        <taxon>Polyporales</taxon>
        <taxon>Meruliaceae</taxon>
        <taxon>Phlebia</taxon>
    </lineage>
</organism>
<accession>A0ACC1S2Z5</accession>
<comment type="caution">
    <text evidence="1">The sequence shown here is derived from an EMBL/GenBank/DDBJ whole genome shotgun (WGS) entry which is preliminary data.</text>
</comment>